<dbReference type="OrthoDB" id="5877675at2759"/>
<feature type="region of interest" description="Disordered" evidence="1">
    <location>
        <begin position="1"/>
        <end position="104"/>
    </location>
</feature>
<reference evidence="2 3" key="1">
    <citation type="submission" date="2014-03" db="EMBL/GenBank/DDBJ databases">
        <title>Draft genome of the hookworm Oesophagostomum dentatum.</title>
        <authorList>
            <person name="Mitreva M."/>
        </authorList>
    </citation>
    <scope>NUCLEOTIDE SEQUENCE [LARGE SCALE GENOMIC DNA]</scope>
    <source>
        <strain evidence="2 3">OD-Hann</strain>
    </source>
</reference>
<proteinExistence type="predicted"/>
<keyword evidence="3" id="KW-1185">Reference proteome</keyword>
<feature type="compositionally biased region" description="Low complexity" evidence="1">
    <location>
        <begin position="282"/>
        <end position="336"/>
    </location>
</feature>
<feature type="region of interest" description="Disordered" evidence="1">
    <location>
        <begin position="223"/>
        <end position="242"/>
    </location>
</feature>
<name>A0A0B1SQN7_OESDE</name>
<gene>
    <name evidence="2" type="ORF">OESDEN_12612</name>
</gene>
<protein>
    <submittedName>
        <fullName evidence="2">Uncharacterized protein</fullName>
    </submittedName>
</protein>
<dbReference type="EMBL" id="KN557399">
    <property type="protein sequence ID" value="KHJ87613.1"/>
    <property type="molecule type" value="Genomic_DNA"/>
</dbReference>
<feature type="compositionally biased region" description="Basic and acidic residues" evidence="1">
    <location>
        <begin position="28"/>
        <end position="45"/>
    </location>
</feature>
<sequence>MSSFSSVTSEVVDLPSESSKQQLPVKVVLEKDLLEKGKMDSEAKHVSVPREGASSKEITAELEATGANSNDKPKARGEVTQDIESLKQQSRNDDEDEANSFRGEIIAEGRTAVKVNESDKEDMFNVDDSTHIGGIDLPKHLKPAKERKRVDKQRWKFSENEEDLSQSPISDVLRELESAADFRIPMDDKHIRSVLRRNRKLMRALVEAYKLRTTTIASTSTTINTAPKEESTNSLMSSLQESENIEGKSAKVLITTELRATNFAEPKQKEKMTLEALPPAIESTPSTNGSASSSESSSSATEATSEAASTSESSTVEAEVANENSTTLESTTSSENFQQDMDMNRSTDNTLESTSNSTDNTLESTSSSDLSSSVEESMNATEAITITEETPVTAIEISGTGTPDITKTEQNMLESTDTVSASTTTTDSATVTEDKGYVPNTRKHASEITSKLYMTQEIVQVQNFSTFFSTPVKINSAVLLYYCKG</sequence>
<organism evidence="2 3">
    <name type="scientific">Oesophagostomum dentatum</name>
    <name type="common">Nodular worm</name>
    <dbReference type="NCBI Taxonomy" id="61180"/>
    <lineage>
        <taxon>Eukaryota</taxon>
        <taxon>Metazoa</taxon>
        <taxon>Ecdysozoa</taxon>
        <taxon>Nematoda</taxon>
        <taxon>Chromadorea</taxon>
        <taxon>Rhabditida</taxon>
        <taxon>Rhabditina</taxon>
        <taxon>Rhabditomorpha</taxon>
        <taxon>Strongyloidea</taxon>
        <taxon>Strongylidae</taxon>
        <taxon>Oesophagostomum</taxon>
    </lineage>
</organism>
<dbReference type="AlphaFoldDB" id="A0A0B1SQN7"/>
<evidence type="ECO:0000256" key="1">
    <source>
        <dbReference type="SAM" id="MobiDB-lite"/>
    </source>
</evidence>
<feature type="region of interest" description="Disordered" evidence="1">
    <location>
        <begin position="280"/>
        <end position="379"/>
    </location>
</feature>
<evidence type="ECO:0000313" key="3">
    <source>
        <dbReference type="Proteomes" id="UP000053660"/>
    </source>
</evidence>
<feature type="compositionally biased region" description="Polar residues" evidence="1">
    <location>
        <begin position="232"/>
        <end position="242"/>
    </location>
</feature>
<accession>A0A0B1SQN7</accession>
<evidence type="ECO:0000313" key="2">
    <source>
        <dbReference type="EMBL" id="KHJ87613.1"/>
    </source>
</evidence>
<dbReference type="Proteomes" id="UP000053660">
    <property type="component" value="Unassembled WGS sequence"/>
</dbReference>
<feature type="compositionally biased region" description="Low complexity" evidence="1">
    <location>
        <begin position="346"/>
        <end position="379"/>
    </location>
</feature>